<dbReference type="Proteomes" id="UP001642360">
    <property type="component" value="Unassembled WGS sequence"/>
</dbReference>
<feature type="chain" id="PRO_5044754070" evidence="2">
    <location>
        <begin position="25"/>
        <end position="72"/>
    </location>
</feature>
<dbReference type="InterPro" id="IPR013785">
    <property type="entry name" value="Aldolase_TIM"/>
</dbReference>
<dbReference type="EMBL" id="CAUOFW020004702">
    <property type="protein sequence ID" value="CAK9166836.1"/>
    <property type="molecule type" value="Genomic_DNA"/>
</dbReference>
<comment type="caution">
    <text evidence="3">The sequence shown here is derived from an EMBL/GenBank/DDBJ whole genome shotgun (WGS) entry which is preliminary data.</text>
</comment>
<gene>
    <name evidence="3" type="ORF">ILEXP_LOCUS36076</name>
</gene>
<dbReference type="PANTHER" id="PTHR22976">
    <property type="entry name" value="BIOTIN SYNTHASE"/>
    <property type="match status" value="1"/>
</dbReference>
<evidence type="ECO:0000313" key="4">
    <source>
        <dbReference type="Proteomes" id="UP001642360"/>
    </source>
</evidence>
<dbReference type="InterPro" id="IPR058240">
    <property type="entry name" value="rSAM_sf"/>
</dbReference>
<evidence type="ECO:0000256" key="1">
    <source>
        <dbReference type="ARBA" id="ARBA00022485"/>
    </source>
</evidence>
<keyword evidence="1" id="KW-0004">4Fe-4S</keyword>
<sequence length="72" mass="7739">MSRSEEFLFLLATSFGGIIGLGEAEEDRVGLLHTLATLPSHPESVPINSLIAVKGTPLEDQKVLDVGKAFQF</sequence>
<protein>
    <submittedName>
        <fullName evidence="3">Uncharacterized protein</fullName>
    </submittedName>
</protein>
<keyword evidence="1" id="KW-0408">Iron</keyword>
<evidence type="ECO:0000256" key="2">
    <source>
        <dbReference type="SAM" id="SignalP"/>
    </source>
</evidence>
<keyword evidence="1" id="KW-0411">Iron-sulfur</keyword>
<proteinExistence type="predicted"/>
<dbReference type="SUPFAM" id="SSF102114">
    <property type="entry name" value="Radical SAM enzymes"/>
    <property type="match status" value="1"/>
</dbReference>
<keyword evidence="1" id="KW-0479">Metal-binding</keyword>
<accession>A0ABC8TBP5</accession>
<organism evidence="3 4">
    <name type="scientific">Ilex paraguariensis</name>
    <name type="common">yerba mate</name>
    <dbReference type="NCBI Taxonomy" id="185542"/>
    <lineage>
        <taxon>Eukaryota</taxon>
        <taxon>Viridiplantae</taxon>
        <taxon>Streptophyta</taxon>
        <taxon>Embryophyta</taxon>
        <taxon>Tracheophyta</taxon>
        <taxon>Spermatophyta</taxon>
        <taxon>Magnoliopsida</taxon>
        <taxon>eudicotyledons</taxon>
        <taxon>Gunneridae</taxon>
        <taxon>Pentapetalae</taxon>
        <taxon>asterids</taxon>
        <taxon>campanulids</taxon>
        <taxon>Aquifoliales</taxon>
        <taxon>Aquifoliaceae</taxon>
        <taxon>Ilex</taxon>
    </lineage>
</organism>
<dbReference type="Gene3D" id="3.20.20.70">
    <property type="entry name" value="Aldolase class I"/>
    <property type="match status" value="1"/>
</dbReference>
<dbReference type="AlphaFoldDB" id="A0ABC8TBP5"/>
<reference evidence="3 4" key="1">
    <citation type="submission" date="2024-02" db="EMBL/GenBank/DDBJ databases">
        <authorList>
            <person name="Vignale AGUSTIN F."/>
            <person name="Sosa J E."/>
            <person name="Modenutti C."/>
        </authorList>
    </citation>
    <scope>NUCLEOTIDE SEQUENCE [LARGE SCALE GENOMIC DNA]</scope>
</reference>
<feature type="signal peptide" evidence="2">
    <location>
        <begin position="1"/>
        <end position="24"/>
    </location>
</feature>
<name>A0ABC8TBP5_9AQUA</name>
<dbReference type="PANTHER" id="PTHR22976:SF2">
    <property type="entry name" value="BIOTIN SYNTHASE, MITOCHONDRIAL"/>
    <property type="match status" value="1"/>
</dbReference>
<keyword evidence="2" id="KW-0732">Signal</keyword>
<keyword evidence="4" id="KW-1185">Reference proteome</keyword>
<evidence type="ECO:0000313" key="3">
    <source>
        <dbReference type="EMBL" id="CAK9166836.1"/>
    </source>
</evidence>
<dbReference type="InterPro" id="IPR002684">
    <property type="entry name" value="Biotin_synth/BioAB"/>
</dbReference>
<dbReference type="GO" id="GO:0051539">
    <property type="term" value="F:4 iron, 4 sulfur cluster binding"/>
    <property type="evidence" value="ECO:0007669"/>
    <property type="project" value="UniProtKB-KW"/>
</dbReference>